<dbReference type="AlphaFoldDB" id="A0A0M3TAP1"/>
<dbReference type="Proteomes" id="UP000057938">
    <property type="component" value="Chromosome"/>
</dbReference>
<dbReference type="KEGG" id="aep:AMC99_02106"/>
<dbReference type="EMBL" id="CP012669">
    <property type="protein sequence ID" value="ALE17392.1"/>
    <property type="molecule type" value="Genomic_DNA"/>
</dbReference>
<gene>
    <name evidence="1" type="ORF">AMC99_02106</name>
</gene>
<dbReference type="RefSeq" id="WP_157058304.1">
    <property type="nucleotide sequence ID" value="NZ_CP012669.1"/>
</dbReference>
<evidence type="ECO:0000313" key="2">
    <source>
        <dbReference type="Proteomes" id="UP000057938"/>
    </source>
</evidence>
<protein>
    <submittedName>
        <fullName evidence="1">Uncharacterized protein</fullName>
    </submittedName>
</protein>
<keyword evidence="2" id="KW-1185">Reference proteome</keyword>
<sequence>MPDAVRLVATDEEWAEFLVWRAQPKPTMLDRYGRYPDVPHVLADELFARLIARLNEGGLVAFGLWGGGSSFQEIEPMHWATMHYNIWFNELGFAEGGRVGFGSVCVEQRTYQVTPPELPQVRSAVRGVVNNWLKMNTDSKITKRDMLAKVREELRPEYHVSENLFTSIWQTDFPKENKYKNRPPK</sequence>
<name>A0A0M3TAP1_9SPHN</name>
<reference evidence="1 2" key="1">
    <citation type="submission" date="2015-09" db="EMBL/GenBank/DDBJ databases">
        <title>Complete genome sequence of a benzo[a]pyrene-degrading bacterium Altererythrobacter epoxidivorans CGMCC 1.7731T.</title>
        <authorList>
            <person name="Li Z."/>
            <person name="Cheng H."/>
            <person name="Huo Y."/>
            <person name="Xu X."/>
        </authorList>
    </citation>
    <scope>NUCLEOTIDE SEQUENCE [LARGE SCALE GENOMIC DNA]</scope>
    <source>
        <strain evidence="1 2">CGMCC 1.7731</strain>
    </source>
</reference>
<proteinExistence type="predicted"/>
<evidence type="ECO:0000313" key="1">
    <source>
        <dbReference type="EMBL" id="ALE17392.1"/>
    </source>
</evidence>
<dbReference type="OrthoDB" id="7159274at2"/>
<organism evidence="1 2">
    <name type="scientific">Altererythrobacter epoxidivorans</name>
    <dbReference type="NCBI Taxonomy" id="361183"/>
    <lineage>
        <taxon>Bacteria</taxon>
        <taxon>Pseudomonadati</taxon>
        <taxon>Pseudomonadota</taxon>
        <taxon>Alphaproteobacteria</taxon>
        <taxon>Sphingomonadales</taxon>
        <taxon>Erythrobacteraceae</taxon>
        <taxon>Altererythrobacter</taxon>
    </lineage>
</organism>
<accession>A0A0M3TAP1</accession>
<dbReference type="PATRIC" id="fig|361183.4.peg.2075"/>